<gene>
    <name evidence="1" type="ORF">SAMN04489724_3881</name>
</gene>
<accession>A0A1I7DC94</accession>
<organism evidence="1 2">
    <name type="scientific">Algoriphagus locisalis</name>
    <dbReference type="NCBI Taxonomy" id="305507"/>
    <lineage>
        <taxon>Bacteria</taxon>
        <taxon>Pseudomonadati</taxon>
        <taxon>Bacteroidota</taxon>
        <taxon>Cytophagia</taxon>
        <taxon>Cytophagales</taxon>
        <taxon>Cyclobacteriaceae</taxon>
        <taxon>Algoriphagus</taxon>
    </lineage>
</organism>
<dbReference type="EMBL" id="FPBF01000006">
    <property type="protein sequence ID" value="SFU09225.1"/>
    <property type="molecule type" value="Genomic_DNA"/>
</dbReference>
<dbReference type="OrthoDB" id="9757939at2"/>
<name>A0A1I7DC94_9BACT</name>
<dbReference type="STRING" id="305507.SAMN04489724_3881"/>
<dbReference type="RefSeq" id="WP_091696480.1">
    <property type="nucleotide sequence ID" value="NZ_FPBF01000006.1"/>
</dbReference>
<evidence type="ECO:0000313" key="1">
    <source>
        <dbReference type="EMBL" id="SFU09225.1"/>
    </source>
</evidence>
<evidence type="ECO:0000313" key="2">
    <source>
        <dbReference type="Proteomes" id="UP000199673"/>
    </source>
</evidence>
<proteinExistence type="predicted"/>
<dbReference type="Proteomes" id="UP000199673">
    <property type="component" value="Unassembled WGS sequence"/>
</dbReference>
<protein>
    <submittedName>
        <fullName evidence="1">Uncharacterized protein</fullName>
    </submittedName>
</protein>
<reference evidence="2" key="1">
    <citation type="submission" date="2016-10" db="EMBL/GenBank/DDBJ databases">
        <authorList>
            <person name="Varghese N."/>
            <person name="Submissions S."/>
        </authorList>
    </citation>
    <scope>NUCLEOTIDE SEQUENCE [LARGE SCALE GENOMIC DNA]</scope>
    <source>
        <strain evidence="2">DSM 23445</strain>
    </source>
</reference>
<dbReference type="AlphaFoldDB" id="A0A1I7DC94"/>
<keyword evidence="2" id="KW-1185">Reference proteome</keyword>
<sequence length="83" mass="9359">MSRNHFKSTLALLLCAELISCNPKNESNNPVKLLDRIPTENTNQFYISNRAPLAPSALLKLPVGAVKPEGSQISFFHLKKYYR</sequence>